<name>A0A8S1EPC9_9PELO</name>
<sequence>MLKYGYELFGISMDHFVPPSPPRAPTNTTGGATTVSEQNVQVNANPPAQIKELSESLQNVKIDNINKVKKTKTSEFKHTKKETLTKKQIQRYSLQTMEIKITRWSSGQPTTTTEKIMVSLPDNDEPMNTEV</sequence>
<reference evidence="1 2" key="1">
    <citation type="submission" date="2020-04" db="EMBL/GenBank/DDBJ databases">
        <authorList>
            <person name="Laetsch R D."/>
            <person name="Stevens L."/>
            <person name="Kumar S."/>
            <person name="Blaxter L. M."/>
        </authorList>
    </citation>
    <scope>NUCLEOTIDE SEQUENCE [LARGE SCALE GENOMIC DNA]</scope>
</reference>
<accession>A0A8S1EPC9</accession>
<evidence type="ECO:0000313" key="2">
    <source>
        <dbReference type="Proteomes" id="UP000494206"/>
    </source>
</evidence>
<protein>
    <submittedName>
        <fullName evidence="1">Uncharacterized protein</fullName>
    </submittedName>
</protein>
<comment type="caution">
    <text evidence="1">The sequence shown here is derived from an EMBL/GenBank/DDBJ whole genome shotgun (WGS) entry which is preliminary data.</text>
</comment>
<gene>
    <name evidence="1" type="ORF">CBOVIS_LOCUS2745</name>
</gene>
<organism evidence="1 2">
    <name type="scientific">Caenorhabditis bovis</name>
    <dbReference type="NCBI Taxonomy" id="2654633"/>
    <lineage>
        <taxon>Eukaryota</taxon>
        <taxon>Metazoa</taxon>
        <taxon>Ecdysozoa</taxon>
        <taxon>Nematoda</taxon>
        <taxon>Chromadorea</taxon>
        <taxon>Rhabditida</taxon>
        <taxon>Rhabditina</taxon>
        <taxon>Rhabditomorpha</taxon>
        <taxon>Rhabditoidea</taxon>
        <taxon>Rhabditidae</taxon>
        <taxon>Peloderinae</taxon>
        <taxon>Caenorhabditis</taxon>
    </lineage>
</organism>
<proteinExistence type="predicted"/>
<dbReference type="Proteomes" id="UP000494206">
    <property type="component" value="Unassembled WGS sequence"/>
</dbReference>
<dbReference type="EMBL" id="CADEPM010000002">
    <property type="protein sequence ID" value="CAB3399655.1"/>
    <property type="molecule type" value="Genomic_DNA"/>
</dbReference>
<dbReference type="AlphaFoldDB" id="A0A8S1EPC9"/>
<evidence type="ECO:0000313" key="1">
    <source>
        <dbReference type="EMBL" id="CAB3399655.1"/>
    </source>
</evidence>
<keyword evidence="2" id="KW-1185">Reference proteome</keyword>